<dbReference type="Proteomes" id="UP000824107">
    <property type="component" value="Unassembled WGS sequence"/>
</dbReference>
<dbReference type="AlphaFoldDB" id="A0A9D1M3F2"/>
<gene>
    <name evidence="2" type="ORF">IAD20_03735</name>
</gene>
<keyword evidence="1" id="KW-0472">Membrane</keyword>
<evidence type="ECO:0000313" key="3">
    <source>
        <dbReference type="Proteomes" id="UP000824107"/>
    </source>
</evidence>
<comment type="caution">
    <text evidence="2">The sequence shown here is derived from an EMBL/GenBank/DDBJ whole genome shotgun (WGS) entry which is preliminary data.</text>
</comment>
<feature type="transmembrane region" description="Helical" evidence="1">
    <location>
        <begin position="12"/>
        <end position="30"/>
    </location>
</feature>
<reference evidence="2" key="1">
    <citation type="submission" date="2020-10" db="EMBL/GenBank/DDBJ databases">
        <authorList>
            <person name="Gilroy R."/>
        </authorList>
    </citation>
    <scope>NUCLEOTIDE SEQUENCE</scope>
    <source>
        <strain evidence="2">ChiW3-316</strain>
    </source>
</reference>
<keyword evidence="1" id="KW-0812">Transmembrane</keyword>
<accession>A0A9D1M3F2</accession>
<dbReference type="Pfam" id="PF12570">
    <property type="entry name" value="DUF3750"/>
    <property type="match status" value="1"/>
</dbReference>
<dbReference type="EMBL" id="DVNC01000027">
    <property type="protein sequence ID" value="HIU53173.1"/>
    <property type="molecule type" value="Genomic_DNA"/>
</dbReference>
<sequence>MKPKDGYTAKQKVIIGVWAGILVWILAMTIRSTDWRFADRSSVGLAPLPEDEKGAVVQVYAARTYSWRGAFAVHSWVAVKPENAKTYTIYQVMGWYLRRGLPAVSVTQGIPDRRWYGSEPRLVGEVRGADAARAIPAIERAVQNYPYGRVYRAWPGPNSNTFVSHIIRSVPELKFDLPSIAIGKDWLVGNRFVGVSESKSGVQFSLYGLFGVTLGWYEGVELNVLGLTFGIDIRRPAVKLPLFGRLGLSKN</sequence>
<evidence type="ECO:0000313" key="2">
    <source>
        <dbReference type="EMBL" id="HIU53173.1"/>
    </source>
</evidence>
<organism evidence="2 3">
    <name type="scientific">Candidatus Scatocola faecipullorum</name>
    <dbReference type="NCBI Taxonomy" id="2840917"/>
    <lineage>
        <taxon>Bacteria</taxon>
        <taxon>Pseudomonadati</taxon>
        <taxon>Pseudomonadota</taxon>
        <taxon>Alphaproteobacteria</taxon>
        <taxon>Rhodospirillales</taxon>
        <taxon>Rhodospirillaceae</taxon>
        <taxon>Rhodospirillaceae incertae sedis</taxon>
        <taxon>Candidatus Scatocola</taxon>
    </lineage>
</organism>
<protein>
    <submittedName>
        <fullName evidence="2">DUF3750 domain-containing protein</fullName>
    </submittedName>
</protein>
<dbReference type="InterPro" id="IPR022224">
    <property type="entry name" value="DUF3750"/>
</dbReference>
<proteinExistence type="predicted"/>
<keyword evidence="1" id="KW-1133">Transmembrane helix</keyword>
<name>A0A9D1M3F2_9PROT</name>
<evidence type="ECO:0000256" key="1">
    <source>
        <dbReference type="SAM" id="Phobius"/>
    </source>
</evidence>
<reference evidence="2" key="2">
    <citation type="journal article" date="2021" name="PeerJ">
        <title>Extensive microbial diversity within the chicken gut microbiome revealed by metagenomics and culture.</title>
        <authorList>
            <person name="Gilroy R."/>
            <person name="Ravi A."/>
            <person name="Getino M."/>
            <person name="Pursley I."/>
            <person name="Horton D.L."/>
            <person name="Alikhan N.F."/>
            <person name="Baker D."/>
            <person name="Gharbi K."/>
            <person name="Hall N."/>
            <person name="Watson M."/>
            <person name="Adriaenssens E.M."/>
            <person name="Foster-Nyarko E."/>
            <person name="Jarju S."/>
            <person name="Secka A."/>
            <person name="Antonio M."/>
            <person name="Oren A."/>
            <person name="Chaudhuri R.R."/>
            <person name="La Ragione R."/>
            <person name="Hildebrand F."/>
            <person name="Pallen M.J."/>
        </authorList>
    </citation>
    <scope>NUCLEOTIDE SEQUENCE</scope>
    <source>
        <strain evidence="2">ChiW3-316</strain>
    </source>
</reference>